<dbReference type="Proteomes" id="UP000091820">
    <property type="component" value="Unassembled WGS sequence"/>
</dbReference>
<reference evidence="2" key="2">
    <citation type="submission" date="2020-05" db="UniProtKB">
        <authorList>
            <consortium name="EnsemblMetazoa"/>
        </authorList>
    </citation>
    <scope>IDENTIFICATION</scope>
    <source>
        <strain evidence="2">IAEA</strain>
    </source>
</reference>
<dbReference type="AlphaFoldDB" id="A0A1A9W6D8"/>
<accession>A0A1A9W6D8</accession>
<keyword evidence="1" id="KW-0732">Signal</keyword>
<feature type="chain" id="PRO_5008400025" evidence="1">
    <location>
        <begin position="21"/>
        <end position="110"/>
    </location>
</feature>
<organism evidence="2 3">
    <name type="scientific">Glossina brevipalpis</name>
    <dbReference type="NCBI Taxonomy" id="37001"/>
    <lineage>
        <taxon>Eukaryota</taxon>
        <taxon>Metazoa</taxon>
        <taxon>Ecdysozoa</taxon>
        <taxon>Arthropoda</taxon>
        <taxon>Hexapoda</taxon>
        <taxon>Insecta</taxon>
        <taxon>Pterygota</taxon>
        <taxon>Neoptera</taxon>
        <taxon>Endopterygota</taxon>
        <taxon>Diptera</taxon>
        <taxon>Brachycera</taxon>
        <taxon>Muscomorpha</taxon>
        <taxon>Hippoboscoidea</taxon>
        <taxon>Glossinidae</taxon>
        <taxon>Glossina</taxon>
    </lineage>
</organism>
<dbReference type="EnsemblMetazoa" id="GBRI007910-RA">
    <property type="protein sequence ID" value="GBRI007910-PA"/>
    <property type="gene ID" value="GBRI007910"/>
</dbReference>
<evidence type="ECO:0000313" key="3">
    <source>
        <dbReference type="Proteomes" id="UP000091820"/>
    </source>
</evidence>
<proteinExistence type="predicted"/>
<evidence type="ECO:0000256" key="1">
    <source>
        <dbReference type="SAM" id="SignalP"/>
    </source>
</evidence>
<protein>
    <submittedName>
        <fullName evidence="2">Uncharacterized protein</fullName>
    </submittedName>
</protein>
<name>A0A1A9W6D8_9MUSC</name>
<evidence type="ECO:0000313" key="2">
    <source>
        <dbReference type="EnsemblMetazoa" id="GBRI007910-PA"/>
    </source>
</evidence>
<keyword evidence="3" id="KW-1185">Reference proteome</keyword>
<sequence length="110" mass="12351">MTMFARINHYLIFFLINTTAAVFSNDRQLDVIEFEGKNKQGNHPVNPRALRIGTRQLNFLSIFAMVDSRQHKSPEAEVGFQKCSPCTAFSVQSGTIRIGRLALLVAPDLL</sequence>
<feature type="signal peptide" evidence="1">
    <location>
        <begin position="1"/>
        <end position="20"/>
    </location>
</feature>
<reference evidence="3" key="1">
    <citation type="submission" date="2014-03" db="EMBL/GenBank/DDBJ databases">
        <authorList>
            <person name="Aksoy S."/>
            <person name="Warren W."/>
            <person name="Wilson R.K."/>
        </authorList>
    </citation>
    <scope>NUCLEOTIDE SEQUENCE [LARGE SCALE GENOMIC DNA]</scope>
    <source>
        <strain evidence="3">IAEA</strain>
    </source>
</reference>
<dbReference type="VEuPathDB" id="VectorBase:GBRI007910"/>